<name>A0A6A2WHS6_HIBSY</name>
<organism evidence="1 2">
    <name type="scientific">Hibiscus syriacus</name>
    <name type="common">Rose of Sharon</name>
    <dbReference type="NCBI Taxonomy" id="106335"/>
    <lineage>
        <taxon>Eukaryota</taxon>
        <taxon>Viridiplantae</taxon>
        <taxon>Streptophyta</taxon>
        <taxon>Embryophyta</taxon>
        <taxon>Tracheophyta</taxon>
        <taxon>Spermatophyta</taxon>
        <taxon>Magnoliopsida</taxon>
        <taxon>eudicotyledons</taxon>
        <taxon>Gunneridae</taxon>
        <taxon>Pentapetalae</taxon>
        <taxon>rosids</taxon>
        <taxon>malvids</taxon>
        <taxon>Malvales</taxon>
        <taxon>Malvaceae</taxon>
        <taxon>Malvoideae</taxon>
        <taxon>Hibiscus</taxon>
    </lineage>
</organism>
<sequence>MDQLAASVEKVVLDKLNLSRVVDFGSICKASSLSVLSLVKNDVVGLISEEIGNCKPLAHLYLNGNQLSGHLPYSLTQLSNLKKFDISNSNFSGKVSYMPRILRLLTLLVHNNLHSGETPKLDFSNLILFNVSNNNFSGPLPDVKGRFSGNSWSGNPQLCRELISKAYPPSKASRRPRPTYMGKLGL</sequence>
<dbReference type="EMBL" id="VEPZ02001744">
    <property type="protein sequence ID" value="KAE8658633.1"/>
    <property type="molecule type" value="Genomic_DNA"/>
</dbReference>
<gene>
    <name evidence="1" type="ORF">F3Y22_tig00116971pilonHSYRG01032</name>
</gene>
<dbReference type="InterPro" id="IPR050994">
    <property type="entry name" value="At_inactive_RLKs"/>
</dbReference>
<comment type="caution">
    <text evidence="1">The sequence shown here is derived from an EMBL/GenBank/DDBJ whole genome shotgun (WGS) entry which is preliminary data.</text>
</comment>
<keyword evidence="2" id="KW-1185">Reference proteome</keyword>
<dbReference type="InterPro" id="IPR032675">
    <property type="entry name" value="LRR_dom_sf"/>
</dbReference>
<proteinExistence type="predicted"/>
<dbReference type="InterPro" id="IPR001611">
    <property type="entry name" value="Leu-rich_rpt"/>
</dbReference>
<protein>
    <submittedName>
        <fullName evidence="1">Uncharacterized protein</fullName>
    </submittedName>
</protein>
<dbReference type="PANTHER" id="PTHR48010">
    <property type="entry name" value="OS05G0588300 PROTEIN"/>
    <property type="match status" value="1"/>
</dbReference>
<accession>A0A6A2WHS6</accession>
<dbReference type="AlphaFoldDB" id="A0A6A2WHS6"/>
<evidence type="ECO:0000313" key="1">
    <source>
        <dbReference type="EMBL" id="KAE8658633.1"/>
    </source>
</evidence>
<dbReference type="SUPFAM" id="SSF52058">
    <property type="entry name" value="L domain-like"/>
    <property type="match status" value="1"/>
</dbReference>
<evidence type="ECO:0000313" key="2">
    <source>
        <dbReference type="Proteomes" id="UP000436088"/>
    </source>
</evidence>
<dbReference type="Gene3D" id="3.80.10.10">
    <property type="entry name" value="Ribonuclease Inhibitor"/>
    <property type="match status" value="1"/>
</dbReference>
<dbReference type="Pfam" id="PF00560">
    <property type="entry name" value="LRR_1"/>
    <property type="match status" value="2"/>
</dbReference>
<reference evidence="1" key="1">
    <citation type="submission" date="2019-09" db="EMBL/GenBank/DDBJ databases">
        <title>Draft genome information of white flower Hibiscus syriacus.</title>
        <authorList>
            <person name="Kim Y.-M."/>
        </authorList>
    </citation>
    <scope>NUCLEOTIDE SEQUENCE [LARGE SCALE GENOMIC DNA]</scope>
    <source>
        <strain evidence="1">YM2019G1</strain>
    </source>
</reference>
<dbReference type="PANTHER" id="PTHR48010:SF22">
    <property type="entry name" value="OS09G0376600 PROTEIN"/>
    <property type="match status" value="1"/>
</dbReference>
<dbReference type="Proteomes" id="UP000436088">
    <property type="component" value="Unassembled WGS sequence"/>
</dbReference>